<keyword evidence="12" id="KW-1185">Reference proteome</keyword>
<feature type="compositionally biased region" description="Low complexity" evidence="8">
    <location>
        <begin position="73"/>
        <end position="89"/>
    </location>
</feature>
<feature type="compositionally biased region" description="Polar residues" evidence="8">
    <location>
        <begin position="918"/>
        <end position="930"/>
    </location>
</feature>
<dbReference type="PANTHER" id="PTHR46330:SF6">
    <property type="entry name" value="HEMATOPOIETIC DEATH RECEPTOR-RELATED"/>
    <property type="match status" value="1"/>
</dbReference>
<feature type="transmembrane region" description="Helical" evidence="9">
    <location>
        <begin position="1280"/>
        <end position="1299"/>
    </location>
</feature>
<accession>A0ABD0K6S4</accession>
<evidence type="ECO:0000256" key="5">
    <source>
        <dbReference type="ARBA" id="ARBA00023170"/>
    </source>
</evidence>
<evidence type="ECO:0000256" key="6">
    <source>
        <dbReference type="ARBA" id="ARBA00023180"/>
    </source>
</evidence>
<comment type="subcellular location">
    <subcellularLocation>
        <location evidence="1">Membrane</location>
    </subcellularLocation>
</comment>
<dbReference type="PROSITE" id="PS01186">
    <property type="entry name" value="EGF_2"/>
    <property type="match status" value="1"/>
</dbReference>
<gene>
    <name evidence="11" type="ORF">BaRGS_00025867</name>
</gene>
<dbReference type="InterPro" id="IPR000742">
    <property type="entry name" value="EGF"/>
</dbReference>
<feature type="disulfide bond" evidence="7">
    <location>
        <begin position="232"/>
        <end position="245"/>
    </location>
</feature>
<keyword evidence="4 7" id="KW-1015">Disulfide bond</keyword>
<evidence type="ECO:0000256" key="7">
    <source>
        <dbReference type="PROSITE-ProRule" id="PRU00206"/>
    </source>
</evidence>
<evidence type="ECO:0000256" key="9">
    <source>
        <dbReference type="SAM" id="Phobius"/>
    </source>
</evidence>
<name>A0ABD0K6S4_9CAEN</name>
<reference evidence="11 12" key="1">
    <citation type="journal article" date="2023" name="Sci. Data">
        <title>Genome assembly of the Korean intertidal mud-creeper Batillaria attramentaria.</title>
        <authorList>
            <person name="Patra A.K."/>
            <person name="Ho P.T."/>
            <person name="Jun S."/>
            <person name="Lee S.J."/>
            <person name="Kim Y."/>
            <person name="Won Y.J."/>
        </authorList>
    </citation>
    <scope>NUCLEOTIDE SEQUENCE [LARGE SCALE GENOMIC DNA]</scope>
    <source>
        <strain evidence="11">Wonlab-2016</strain>
    </source>
</reference>
<dbReference type="InterPro" id="IPR001368">
    <property type="entry name" value="TNFR/NGFR_Cys_rich_reg"/>
</dbReference>
<evidence type="ECO:0000313" key="12">
    <source>
        <dbReference type="Proteomes" id="UP001519460"/>
    </source>
</evidence>
<feature type="transmembrane region" description="Helical" evidence="9">
    <location>
        <begin position="947"/>
        <end position="973"/>
    </location>
</feature>
<dbReference type="PROSITE" id="PS50050">
    <property type="entry name" value="TNFR_NGFR_2"/>
    <property type="match status" value="1"/>
</dbReference>
<keyword evidence="9" id="KW-1133">Transmembrane helix</keyword>
<keyword evidence="2" id="KW-0677">Repeat</keyword>
<dbReference type="SMART" id="SM00208">
    <property type="entry name" value="TNFR"/>
    <property type="match status" value="2"/>
</dbReference>
<feature type="repeat" description="TNFR-Cys" evidence="7">
    <location>
        <begin position="210"/>
        <end position="253"/>
    </location>
</feature>
<feature type="region of interest" description="Disordered" evidence="8">
    <location>
        <begin position="36"/>
        <end position="89"/>
    </location>
</feature>
<feature type="non-terminal residue" evidence="11">
    <location>
        <position position="1"/>
    </location>
</feature>
<evidence type="ECO:0000313" key="11">
    <source>
        <dbReference type="EMBL" id="KAK7482834.1"/>
    </source>
</evidence>
<evidence type="ECO:0000256" key="3">
    <source>
        <dbReference type="ARBA" id="ARBA00023136"/>
    </source>
</evidence>
<evidence type="ECO:0000256" key="2">
    <source>
        <dbReference type="ARBA" id="ARBA00022737"/>
    </source>
</evidence>
<sequence>IQGAACSHADSPFRSSGQLPDKRDCHCSISTDVMTGGHASTNSNEQQMTPAPNFQQCPMDQPSPNIPSRHPRLTSSLASPSSSTLTSSSPHHCVRRLLLLSLSLAALTAVAVGMSSLKKEYALQIGVPSSKLIRKVRMFTEHPELKEIARSTSSLALISRLQLIDLSGCHGNLSECETVAVCDGGDNDLVCRCRRGYYFQDQLCKECRKSCQDGHYLVTPCSADADAVCKRCTPCSGSQYEAAACTSTRDTICVDVTFPVGILPMNDTLGFDDGTPIGVTHSKNIFMERLIHMKELETPMYVTNNQQSMNFVWHRESGIDIIISVSGVYLLPEYRELDVTDDSIFFLQKGRLTEPQETMDLFAKTQAKYCRHPVPDYYDLVMQIRKNRTSAAEVVRCDSKDTSVSGCPSSYKDGDRYLKWDINKRCDKHAGSADVSLSEIKGHVNEVVCTDETGLDVNVFRQPRPATLEMMFPSTGCSVHQTDCKACLAAATCSNESDDQSCCSLSCYSKAACLQAYSPNCPPTQVECASGEVRIFNLQPSFANMAREFNCHLTYEPPGHLYNISYFLTMPSLNFTLPLQNYTAAVRSTKEHQRGKDKFDFINLWHDTRMPVTDDLILTGNHRELEKIGDIHMKPFVIHSLKKNHEFARRRGMFDVKSESDSQYRTAVQFERPFTFSSQTWHRSGCDKNMSQIFPNQTLYKNDATHVLARKRQDQFLYQMYHADRSPYIKFSVAEGATVLRWFQGKTTHGTIIGEELSGRLIWNTERTQWTISISGAMRNCPGIFTIQVFNKMMSSCIGVYDVLAACPKHFNFTLTVSRTDSDLPDIFVVFLNDSQSSHRIVLSSVITPVDLPASGSSAVTAASRSQSEGLEVWIPIFSVVILFVLGIFVVFVVYLCIKFKSMKGTVGQTVMTANAETPALNNQPSNSTAHKPAETKNKTSSSTRTCLCVFVILYILYSIIFTFSVILVILYFTHLSLMGNIGGIANFSAQLQKEVNVSISKVQAHENQEEIRLFRSVESRLQACSQHLQLQNQQFLQKYHNAVTESIREVFQKDGVIESLTGESILQNTSVYTKEIQQFLVDCNKTIQSILDRFEAHFMIYAKEVMRNPWLDFPREIFLEQEGETRTKRKYMSANQMARFLHWLQVDKTDELLQVRETMAAGLSRLKLPSPTKYLMQAMSSPTDDFISSIPTEPMVAGHKFLVLERPDLGSDTPAFYMDPSTSTSNPKPQAAFFYSGSSDDKMNLHDDGVRGGSSAESETDRSENGTDSSQESEDSVNLFLYILIGLFILIDILLFVYRMSWMVSQVRAAKEGYEDRIPTDIVSQRILAIQTGYHIGRMQDMYEPYSYQLENRENMTAEERASETEFNVYFCQSYPKSKDDILREIMAQKMSSQEKGLSGEGGMAAAPSRQQGVQKFGIVQEVLVGGQSAARDLQLQVHMTNHHLAGLADHLSTVLEEHRAAVDAEITNSTALLSATLHTQRELLLALLESVCQGATTPACSMSTHSFLPLATLPAWQSCTFLPVWPHLYQDLSTQHLDQMVAQQLSPLLDTVKHCLFSLSAILMTALCIMFLCHAGATVARYYMIIWGRVPRVQIYQISENTSLLYDGAPGSQKPMQRSASWLESCESGVYVGESEDTNTNRDV</sequence>
<comment type="caution">
    <text evidence="11">The sequence shown here is derived from an EMBL/GenBank/DDBJ whole genome shotgun (WGS) entry which is preliminary data.</text>
</comment>
<proteinExistence type="predicted"/>
<dbReference type="Proteomes" id="UP001519460">
    <property type="component" value="Unassembled WGS sequence"/>
</dbReference>
<feature type="compositionally biased region" description="Basic and acidic residues" evidence="8">
    <location>
        <begin position="1240"/>
        <end position="1251"/>
    </location>
</feature>
<keyword evidence="6" id="KW-0325">Glycoprotein</keyword>
<dbReference type="InterPro" id="IPR052491">
    <property type="entry name" value="TNFRSF10"/>
</dbReference>
<dbReference type="PANTHER" id="PTHR46330">
    <property type="entry name" value="TUMOR NECROSIS FACTOR RECEPTOR SUPERFAMILY MEMBER 10B"/>
    <property type="match status" value="1"/>
</dbReference>
<protein>
    <recommendedName>
        <fullName evidence="10">TNFR-Cys domain-containing protein</fullName>
    </recommendedName>
</protein>
<evidence type="ECO:0000256" key="8">
    <source>
        <dbReference type="SAM" id="MobiDB-lite"/>
    </source>
</evidence>
<keyword evidence="9" id="KW-0812">Transmembrane</keyword>
<evidence type="ECO:0000256" key="4">
    <source>
        <dbReference type="ARBA" id="ARBA00023157"/>
    </source>
</evidence>
<feature type="transmembrane region" description="Helical" evidence="9">
    <location>
        <begin position="1557"/>
        <end position="1579"/>
    </location>
</feature>
<feature type="compositionally biased region" description="Polar residues" evidence="8">
    <location>
        <begin position="36"/>
        <end position="58"/>
    </location>
</feature>
<evidence type="ECO:0000259" key="10">
    <source>
        <dbReference type="PROSITE" id="PS50050"/>
    </source>
</evidence>
<dbReference type="EMBL" id="JACVVK020000237">
    <property type="protein sequence ID" value="KAK7482834.1"/>
    <property type="molecule type" value="Genomic_DNA"/>
</dbReference>
<feature type="region of interest" description="Disordered" evidence="8">
    <location>
        <begin position="1215"/>
        <end position="1273"/>
    </location>
</feature>
<evidence type="ECO:0000256" key="1">
    <source>
        <dbReference type="ARBA" id="ARBA00004370"/>
    </source>
</evidence>
<keyword evidence="5" id="KW-0675">Receptor</keyword>
<keyword evidence="3 9" id="KW-0472">Membrane</keyword>
<feature type="domain" description="TNFR-Cys" evidence="10">
    <location>
        <begin position="210"/>
        <end position="253"/>
    </location>
</feature>
<feature type="region of interest" description="Disordered" evidence="8">
    <location>
        <begin position="1"/>
        <end position="20"/>
    </location>
</feature>
<feature type="transmembrane region" description="Helical" evidence="9">
    <location>
        <begin position="873"/>
        <end position="898"/>
    </location>
</feature>
<feature type="region of interest" description="Disordered" evidence="8">
    <location>
        <begin position="918"/>
        <end position="940"/>
    </location>
</feature>
<comment type="caution">
    <text evidence="7">Lacks conserved residue(s) required for the propagation of feature annotation.</text>
</comment>
<feature type="disulfide bond" evidence="7">
    <location>
        <begin position="235"/>
        <end position="253"/>
    </location>
</feature>
<organism evidence="11 12">
    <name type="scientific">Batillaria attramentaria</name>
    <dbReference type="NCBI Taxonomy" id="370345"/>
    <lineage>
        <taxon>Eukaryota</taxon>
        <taxon>Metazoa</taxon>
        <taxon>Spiralia</taxon>
        <taxon>Lophotrochozoa</taxon>
        <taxon>Mollusca</taxon>
        <taxon>Gastropoda</taxon>
        <taxon>Caenogastropoda</taxon>
        <taxon>Sorbeoconcha</taxon>
        <taxon>Cerithioidea</taxon>
        <taxon>Batillariidae</taxon>
        <taxon>Batillaria</taxon>
    </lineage>
</organism>
<dbReference type="GO" id="GO:0016020">
    <property type="term" value="C:membrane"/>
    <property type="evidence" value="ECO:0007669"/>
    <property type="project" value="UniProtKB-SubCell"/>
</dbReference>
<dbReference type="Pfam" id="PF00020">
    <property type="entry name" value="TNFR_c6"/>
    <property type="match status" value="1"/>
</dbReference>